<proteinExistence type="predicted"/>
<accession>A0AAV5MQF0</accession>
<sequence length="79" mass="8900">MFSGHKNAAWDGSDEKTHSTFRKNYTQRIQFKGWHNEGVIHMPNGGGGRVILVSNSDPVTQRNKDMLYLQVLEIVLGEG</sequence>
<dbReference type="EMBL" id="BPVZ01000526">
    <property type="protein sequence ID" value="GKV51673.1"/>
    <property type="molecule type" value="Genomic_DNA"/>
</dbReference>
<gene>
    <name evidence="1" type="ORF">SLEP1_g58305</name>
</gene>
<evidence type="ECO:0008006" key="3">
    <source>
        <dbReference type="Google" id="ProtNLM"/>
    </source>
</evidence>
<keyword evidence="2" id="KW-1185">Reference proteome</keyword>
<evidence type="ECO:0000313" key="1">
    <source>
        <dbReference type="EMBL" id="GKV51673.1"/>
    </source>
</evidence>
<dbReference type="AlphaFoldDB" id="A0AAV5MQF0"/>
<organism evidence="1 2">
    <name type="scientific">Rubroshorea leprosula</name>
    <dbReference type="NCBI Taxonomy" id="152421"/>
    <lineage>
        <taxon>Eukaryota</taxon>
        <taxon>Viridiplantae</taxon>
        <taxon>Streptophyta</taxon>
        <taxon>Embryophyta</taxon>
        <taxon>Tracheophyta</taxon>
        <taxon>Spermatophyta</taxon>
        <taxon>Magnoliopsida</taxon>
        <taxon>eudicotyledons</taxon>
        <taxon>Gunneridae</taxon>
        <taxon>Pentapetalae</taxon>
        <taxon>rosids</taxon>
        <taxon>malvids</taxon>
        <taxon>Malvales</taxon>
        <taxon>Dipterocarpaceae</taxon>
        <taxon>Rubroshorea</taxon>
    </lineage>
</organism>
<protein>
    <recommendedName>
        <fullName evidence="3">Beta-lactamase-related domain-containing protein</fullName>
    </recommendedName>
</protein>
<dbReference type="Proteomes" id="UP001054252">
    <property type="component" value="Unassembled WGS sequence"/>
</dbReference>
<comment type="caution">
    <text evidence="1">The sequence shown here is derived from an EMBL/GenBank/DDBJ whole genome shotgun (WGS) entry which is preliminary data.</text>
</comment>
<name>A0AAV5MQF0_9ROSI</name>
<reference evidence="1 2" key="1">
    <citation type="journal article" date="2021" name="Commun. Biol.">
        <title>The genome of Shorea leprosula (Dipterocarpaceae) highlights the ecological relevance of drought in aseasonal tropical rainforests.</title>
        <authorList>
            <person name="Ng K.K.S."/>
            <person name="Kobayashi M.J."/>
            <person name="Fawcett J.A."/>
            <person name="Hatakeyama M."/>
            <person name="Paape T."/>
            <person name="Ng C.H."/>
            <person name="Ang C.C."/>
            <person name="Tnah L.H."/>
            <person name="Lee C.T."/>
            <person name="Nishiyama T."/>
            <person name="Sese J."/>
            <person name="O'Brien M.J."/>
            <person name="Copetti D."/>
            <person name="Mohd Noor M.I."/>
            <person name="Ong R.C."/>
            <person name="Putra M."/>
            <person name="Sireger I.Z."/>
            <person name="Indrioko S."/>
            <person name="Kosugi Y."/>
            <person name="Izuno A."/>
            <person name="Isagi Y."/>
            <person name="Lee S.L."/>
            <person name="Shimizu K.K."/>
        </authorList>
    </citation>
    <scope>NUCLEOTIDE SEQUENCE [LARGE SCALE GENOMIC DNA]</scope>
    <source>
        <strain evidence="1">214</strain>
    </source>
</reference>
<evidence type="ECO:0000313" key="2">
    <source>
        <dbReference type="Proteomes" id="UP001054252"/>
    </source>
</evidence>